<dbReference type="InterPro" id="IPR047647">
    <property type="entry name" value="ISAs1_transpos"/>
</dbReference>
<dbReference type="NCBIfam" id="NF033564">
    <property type="entry name" value="transpos_ISAs1"/>
    <property type="match status" value="1"/>
</dbReference>
<feature type="compositionally biased region" description="Low complexity" evidence="1">
    <location>
        <begin position="99"/>
        <end position="109"/>
    </location>
</feature>
<gene>
    <name evidence="4" type="ORF">FrCorBMG51_23890</name>
</gene>
<feature type="domain" description="Transposase IS4-like" evidence="2">
    <location>
        <begin position="125"/>
        <end position="351"/>
    </location>
</feature>
<comment type="caution">
    <text evidence="4">The sequence shown here is derived from an EMBL/GenBank/DDBJ whole genome shotgun (WGS) entry which is preliminary data.</text>
</comment>
<name>A0ABR5EYP6_9ACTN</name>
<dbReference type="Pfam" id="PF01609">
    <property type="entry name" value="DDE_Tnp_1"/>
    <property type="match status" value="1"/>
</dbReference>
<evidence type="ECO:0000259" key="2">
    <source>
        <dbReference type="Pfam" id="PF01609"/>
    </source>
</evidence>
<evidence type="ECO:0008006" key="6">
    <source>
        <dbReference type="Google" id="ProtNLM"/>
    </source>
</evidence>
<dbReference type="InterPro" id="IPR051698">
    <property type="entry name" value="Transposase_11-like"/>
</dbReference>
<feature type="domain" description="H repeat-associated protein N-terminal" evidence="3">
    <location>
        <begin position="7"/>
        <end position="99"/>
    </location>
</feature>
<protein>
    <recommendedName>
        <fullName evidence="6">ISAs1 family transposase</fullName>
    </recommendedName>
</protein>
<evidence type="ECO:0000259" key="3">
    <source>
        <dbReference type="Pfam" id="PF13808"/>
    </source>
</evidence>
<evidence type="ECO:0000313" key="5">
    <source>
        <dbReference type="Proteomes" id="UP000035425"/>
    </source>
</evidence>
<proteinExistence type="predicted"/>
<evidence type="ECO:0000256" key="1">
    <source>
        <dbReference type="SAM" id="MobiDB-lite"/>
    </source>
</evidence>
<dbReference type="PANTHER" id="PTHR30298:SF0">
    <property type="entry name" value="PROTEIN YBFL-RELATED"/>
    <property type="match status" value="1"/>
</dbReference>
<dbReference type="InterPro" id="IPR032806">
    <property type="entry name" value="YbfD_N"/>
</dbReference>
<sequence length="381" mass="41529">MLREEIWQRLEKVPDPRSPRGRVYPLPCLLAALLCALTAAGHDAVCAAGQWVARASPAELARLRMPVDPWTRRHRRPDESTFRRLLVRLDRDALAAAVLGPAPDTTGPDTPDPPPVPSPPGRTGPALAVDGKTSRGARRPDGSRVHLLGVAAHGDGRLLTQVEVDQKSNETTAFQPLLSGLDLTGVTVTADAMHTVRANLDWLVTAKNAHYLAVVKANQPTLRAQLAALPWTEVPTADSTRGHAHGRDETRTLKAATVAHLDFPHACQAVRIHRWRRQTGQRPGRETVYAITDLTFAQASPAQLAALARQHWHIENKVHHVRDVTFGEDASTTRTGNAPANLATLRSAVINTLRRAGYRYIPAGRRDHTTPTAALDLHGFP</sequence>
<feature type="compositionally biased region" description="Pro residues" evidence="1">
    <location>
        <begin position="110"/>
        <end position="122"/>
    </location>
</feature>
<dbReference type="Pfam" id="PF13808">
    <property type="entry name" value="DDE_Tnp_1_assoc"/>
    <property type="match status" value="1"/>
</dbReference>
<dbReference type="EMBL" id="JWIO01000075">
    <property type="protein sequence ID" value="KLL09585.1"/>
    <property type="molecule type" value="Genomic_DNA"/>
</dbReference>
<accession>A0ABR5EYP6</accession>
<reference evidence="4 5" key="1">
    <citation type="submission" date="2014-12" db="EMBL/GenBank/DDBJ databases">
        <title>Frankia sp. BMG5.1 draft genome.</title>
        <authorList>
            <person name="Gtari M."/>
            <person name="Ghodhbane-Gtari F."/>
            <person name="Nouioui I."/>
            <person name="Ktari A."/>
            <person name="Hezbri K."/>
            <person name="Mimouni W."/>
            <person name="Sbissi I."/>
            <person name="Ayari A."/>
            <person name="Yamanaka T."/>
            <person name="Normand P."/>
            <person name="Tisa L.S."/>
            <person name="Boudabous A."/>
        </authorList>
    </citation>
    <scope>NUCLEOTIDE SEQUENCE [LARGE SCALE GENOMIC DNA]</scope>
    <source>
        <strain evidence="4 5">BMG5.1</strain>
    </source>
</reference>
<dbReference type="PANTHER" id="PTHR30298">
    <property type="entry name" value="H REPEAT-ASSOCIATED PREDICTED TRANSPOSASE"/>
    <property type="match status" value="1"/>
</dbReference>
<evidence type="ECO:0000313" key="4">
    <source>
        <dbReference type="EMBL" id="KLL09585.1"/>
    </source>
</evidence>
<dbReference type="Proteomes" id="UP000035425">
    <property type="component" value="Unassembled WGS sequence"/>
</dbReference>
<organism evidence="4 5">
    <name type="scientific">Protofrankia coriariae</name>
    <dbReference type="NCBI Taxonomy" id="1562887"/>
    <lineage>
        <taxon>Bacteria</taxon>
        <taxon>Bacillati</taxon>
        <taxon>Actinomycetota</taxon>
        <taxon>Actinomycetes</taxon>
        <taxon>Frankiales</taxon>
        <taxon>Frankiaceae</taxon>
        <taxon>Protofrankia</taxon>
    </lineage>
</organism>
<keyword evidence="5" id="KW-1185">Reference proteome</keyword>
<dbReference type="InterPro" id="IPR002559">
    <property type="entry name" value="Transposase_11"/>
</dbReference>
<feature type="region of interest" description="Disordered" evidence="1">
    <location>
        <begin position="99"/>
        <end position="142"/>
    </location>
</feature>